<keyword evidence="3 8" id="KW-0028">Amino-acid biosynthesis</keyword>
<evidence type="ECO:0000256" key="3">
    <source>
        <dbReference type="ARBA" id="ARBA00022605"/>
    </source>
</evidence>
<evidence type="ECO:0000256" key="9">
    <source>
        <dbReference type="RuleBase" id="RU003662"/>
    </source>
</evidence>
<comment type="subunit">
    <text evidence="2 8">Tetramer of two alpha and two beta chains.</text>
</comment>
<dbReference type="SUPFAM" id="SSF51366">
    <property type="entry name" value="Ribulose-phoshate binding barrel"/>
    <property type="match status" value="1"/>
</dbReference>
<keyword evidence="5 8" id="KW-0057">Aromatic amino acid biosynthesis</keyword>
<dbReference type="InterPro" id="IPR011060">
    <property type="entry name" value="RibuloseP-bd_barrel"/>
</dbReference>
<comment type="pathway">
    <text evidence="1 8">Amino-acid biosynthesis; L-tryptophan biosynthesis; L-tryptophan from chorismate: step 5/5.</text>
</comment>
<dbReference type="HAMAP" id="MF_00131">
    <property type="entry name" value="Trp_synth_alpha"/>
    <property type="match status" value="1"/>
</dbReference>
<proteinExistence type="inferred from homology"/>
<dbReference type="UniPathway" id="UPA00035">
    <property type="reaction ID" value="UER00044"/>
</dbReference>
<gene>
    <name evidence="8 10" type="primary">trpA</name>
    <name evidence="10" type="ORF">STAT_218</name>
</gene>
<dbReference type="InterPro" id="IPR018204">
    <property type="entry name" value="Trp_synthase_alpha_AS"/>
</dbReference>
<dbReference type="Gene3D" id="3.20.20.70">
    <property type="entry name" value="Aldolase class I"/>
    <property type="match status" value="1"/>
</dbReference>
<evidence type="ECO:0000313" key="11">
    <source>
        <dbReference type="Proteomes" id="UP000263619"/>
    </source>
</evidence>
<evidence type="ECO:0000313" key="10">
    <source>
        <dbReference type="EMBL" id="BBA17153.1"/>
    </source>
</evidence>
<feature type="active site" description="Proton acceptor" evidence="8">
    <location>
        <position position="46"/>
    </location>
</feature>
<reference evidence="10 11" key="1">
    <citation type="submission" date="2014-06" db="EMBL/GenBank/DDBJ databases">
        <title>Genome sequence of the intracellular symbiont Blattabacterium cuenoti, strain STAT from the wood feeding cockroach Salganea taiwanensis taiwanensis.</title>
        <authorList>
            <person name="Kinjo Y."/>
            <person name="Ohkuma M."/>
            <person name="Tokuda G."/>
        </authorList>
    </citation>
    <scope>NUCLEOTIDE SEQUENCE [LARGE SCALE GENOMIC DNA]</scope>
    <source>
        <strain evidence="10 11">STAT</strain>
    </source>
</reference>
<evidence type="ECO:0000256" key="8">
    <source>
        <dbReference type="HAMAP-Rule" id="MF_00131"/>
    </source>
</evidence>
<comment type="function">
    <text evidence="8">The alpha subunit is responsible for the aldol cleavage of indoleglycerol phosphate to indole and glyceraldehyde 3-phosphate.</text>
</comment>
<evidence type="ECO:0000256" key="6">
    <source>
        <dbReference type="ARBA" id="ARBA00023239"/>
    </source>
</evidence>
<accession>A0A224AIF9</accession>
<sequence>MNQIHNLFKKKNKNILCIYFTAGFPYINSTEKIIKILQNLPVDLIEIGIPYSDPLADGMVIQESNRISLKNGMNIHLLFNQIEKIKEKIITPIILMGYYNQFYQFGETNFLKKCKEIGISGLILPDLPVHIFSHKYKNIFEKHSLSMIFLITPKTNSKRIIMLSKMSNGFLYIASSNSTTGNTTIENENFFGDKQISFFERIKKLNINIPKLIGIGIKDKNTFDLSCQYANGGIIGSSFIQSLNKNKLKESIEKYIKSIR</sequence>
<dbReference type="Pfam" id="PF00290">
    <property type="entry name" value="Trp_syntA"/>
    <property type="match status" value="1"/>
</dbReference>
<dbReference type="PANTHER" id="PTHR43406">
    <property type="entry name" value="TRYPTOPHAN SYNTHASE, ALPHA CHAIN"/>
    <property type="match status" value="1"/>
</dbReference>
<dbReference type="EMBL" id="AP014608">
    <property type="protein sequence ID" value="BBA17153.1"/>
    <property type="molecule type" value="Genomic_DNA"/>
</dbReference>
<evidence type="ECO:0000256" key="2">
    <source>
        <dbReference type="ARBA" id="ARBA00011270"/>
    </source>
</evidence>
<evidence type="ECO:0000256" key="4">
    <source>
        <dbReference type="ARBA" id="ARBA00022822"/>
    </source>
</evidence>
<protein>
    <recommendedName>
        <fullName evidence="8">Tryptophan synthase alpha chain</fullName>
        <ecNumber evidence="8">4.2.1.20</ecNumber>
    </recommendedName>
</protein>
<dbReference type="GO" id="GO:0005829">
    <property type="term" value="C:cytosol"/>
    <property type="evidence" value="ECO:0007669"/>
    <property type="project" value="TreeGrafter"/>
</dbReference>
<evidence type="ECO:0000256" key="1">
    <source>
        <dbReference type="ARBA" id="ARBA00004733"/>
    </source>
</evidence>
<keyword evidence="6 8" id="KW-0456">Lyase</keyword>
<dbReference type="InterPro" id="IPR013785">
    <property type="entry name" value="Aldolase_TIM"/>
</dbReference>
<organism evidence="10 11">
    <name type="scientific">Blattabacterium cuenoti STAT</name>
    <dbReference type="NCBI Taxonomy" id="1457030"/>
    <lineage>
        <taxon>Bacteria</taxon>
        <taxon>Pseudomonadati</taxon>
        <taxon>Bacteroidota</taxon>
        <taxon>Flavobacteriia</taxon>
        <taxon>Flavobacteriales</taxon>
        <taxon>Blattabacteriaceae</taxon>
        <taxon>Blattabacterium</taxon>
    </lineage>
</organism>
<comment type="catalytic activity">
    <reaction evidence="7 8">
        <text>(1S,2R)-1-C-(indol-3-yl)glycerol 3-phosphate + L-serine = D-glyceraldehyde 3-phosphate + L-tryptophan + H2O</text>
        <dbReference type="Rhea" id="RHEA:10532"/>
        <dbReference type="ChEBI" id="CHEBI:15377"/>
        <dbReference type="ChEBI" id="CHEBI:33384"/>
        <dbReference type="ChEBI" id="CHEBI:57912"/>
        <dbReference type="ChEBI" id="CHEBI:58866"/>
        <dbReference type="ChEBI" id="CHEBI:59776"/>
        <dbReference type="EC" id="4.2.1.20"/>
    </reaction>
</comment>
<dbReference type="RefSeq" id="WP_119305434.1">
    <property type="nucleotide sequence ID" value="NZ_AP014608.1"/>
</dbReference>
<comment type="similarity">
    <text evidence="8 9">Belongs to the TrpA family.</text>
</comment>
<dbReference type="EC" id="4.2.1.20" evidence="8"/>
<dbReference type="InterPro" id="IPR002028">
    <property type="entry name" value="Trp_synthase_suA"/>
</dbReference>
<feature type="active site" description="Proton acceptor" evidence="8">
    <location>
        <position position="57"/>
    </location>
</feature>
<dbReference type="CDD" id="cd04724">
    <property type="entry name" value="Tryptophan_synthase_alpha"/>
    <property type="match status" value="1"/>
</dbReference>
<dbReference type="PANTHER" id="PTHR43406:SF1">
    <property type="entry name" value="TRYPTOPHAN SYNTHASE ALPHA CHAIN, CHLOROPLASTIC"/>
    <property type="match status" value="1"/>
</dbReference>
<dbReference type="PROSITE" id="PS00167">
    <property type="entry name" value="TRP_SYNTHASE_ALPHA"/>
    <property type="match status" value="1"/>
</dbReference>
<dbReference type="Proteomes" id="UP000263619">
    <property type="component" value="Chromosome"/>
</dbReference>
<dbReference type="OrthoDB" id="9804578at2"/>
<evidence type="ECO:0000256" key="7">
    <source>
        <dbReference type="ARBA" id="ARBA00049047"/>
    </source>
</evidence>
<keyword evidence="4 8" id="KW-0822">Tryptophan biosynthesis</keyword>
<dbReference type="NCBIfam" id="TIGR00262">
    <property type="entry name" value="trpA"/>
    <property type="match status" value="1"/>
</dbReference>
<dbReference type="AlphaFoldDB" id="A0A224AIF9"/>
<keyword evidence="11" id="KW-1185">Reference proteome</keyword>
<evidence type="ECO:0000256" key="5">
    <source>
        <dbReference type="ARBA" id="ARBA00023141"/>
    </source>
</evidence>
<dbReference type="GO" id="GO:0004834">
    <property type="term" value="F:tryptophan synthase activity"/>
    <property type="evidence" value="ECO:0007669"/>
    <property type="project" value="UniProtKB-UniRule"/>
</dbReference>
<name>A0A224AIF9_9FLAO</name>